<keyword evidence="2" id="KW-0547">Nucleotide-binding</keyword>
<dbReference type="GO" id="GO:0016226">
    <property type="term" value="P:iron-sulfur cluster assembly"/>
    <property type="evidence" value="ECO:0007669"/>
    <property type="project" value="InterPro"/>
</dbReference>
<evidence type="ECO:0000256" key="5">
    <source>
        <dbReference type="ARBA" id="ARBA00023014"/>
    </source>
</evidence>
<comment type="caution">
    <text evidence="7">The sequence shown here is derived from an EMBL/GenBank/DDBJ whole genome shotgun (WGS) entry which is preliminary data.</text>
</comment>
<dbReference type="InterPro" id="IPR027417">
    <property type="entry name" value="P-loop_NTPase"/>
</dbReference>
<evidence type="ECO:0000256" key="2">
    <source>
        <dbReference type="ARBA" id="ARBA00022741"/>
    </source>
</evidence>
<evidence type="ECO:0000256" key="3">
    <source>
        <dbReference type="ARBA" id="ARBA00022840"/>
    </source>
</evidence>
<keyword evidence="8" id="KW-1185">Reference proteome</keyword>
<dbReference type="OrthoDB" id="1741334at2759"/>
<dbReference type="EMBL" id="JMKJ01000577">
    <property type="protein sequence ID" value="KGG50505.1"/>
    <property type="molecule type" value="Genomic_DNA"/>
</dbReference>
<sequence length="309" mass="33151">MSSLPHKAPGTTSTEAGKAESCQGCPNQTICASTTGGAEQDQGLFSHSNGVDLPLILENLAHVKNIILVLSGKGGNLSTKQVDVTNYKVGLLDLDICGPSIPIMTGTLGETLHVSGMGLEPISVLDTLSVISISYMLPSDELAVVWRGPKKNGLIKQFLKDVNWANSEEEALDYLIIDTPPGTSDEHISIAKLLKQENTSYTLSSIIISTPQVSIPILGLVENMSSFCCPSCKRQSGLFEQLEGSGCRILCKKMGLRFLGSIPIEPLIGKICDEGKVEMLKEDPAIYSIFQDIINATLESLSEVNKLMN</sequence>
<dbReference type="GeneID" id="25260606"/>
<name>A0A098VNH3_9MICR</name>
<keyword evidence="3" id="KW-0067">ATP-binding</keyword>
<dbReference type="PANTHER" id="PTHR23264:SF19">
    <property type="entry name" value="CYTOSOLIC FE-S CLUSTER ASSEMBLY FACTOR NUBP2"/>
    <property type="match status" value="1"/>
</dbReference>
<evidence type="ECO:0000256" key="4">
    <source>
        <dbReference type="ARBA" id="ARBA00023004"/>
    </source>
</evidence>
<dbReference type="PANTHER" id="PTHR23264">
    <property type="entry name" value="NUCLEOTIDE-BINDING PROTEIN NBP35 YEAST -RELATED"/>
    <property type="match status" value="1"/>
</dbReference>
<feature type="region of interest" description="Disordered" evidence="6">
    <location>
        <begin position="1"/>
        <end position="23"/>
    </location>
</feature>
<evidence type="ECO:0000313" key="7">
    <source>
        <dbReference type="EMBL" id="KGG50505.1"/>
    </source>
</evidence>
<proteinExistence type="predicted"/>
<keyword evidence="4" id="KW-0408">Iron</keyword>
<reference evidence="7 8" key="1">
    <citation type="submission" date="2014-04" db="EMBL/GenBank/DDBJ databases">
        <title>A new species of microsporidia sheds light on the evolution of extreme parasitism.</title>
        <authorList>
            <person name="Haag K.L."/>
            <person name="James T.Y."/>
            <person name="Larsson R."/>
            <person name="Schaer T.M."/>
            <person name="Refardt D."/>
            <person name="Pombert J.-F."/>
            <person name="Ebert D."/>
        </authorList>
    </citation>
    <scope>NUCLEOTIDE SEQUENCE [LARGE SCALE GENOMIC DNA]</scope>
    <source>
        <strain evidence="7 8">UGP3</strain>
        <tissue evidence="7">Spores</tissue>
    </source>
</reference>
<keyword evidence="1" id="KW-0479">Metal-binding</keyword>
<accession>A0A098VNH3</accession>
<dbReference type="GO" id="GO:0051536">
    <property type="term" value="F:iron-sulfur cluster binding"/>
    <property type="evidence" value="ECO:0007669"/>
    <property type="project" value="UniProtKB-KW"/>
</dbReference>
<protein>
    <submittedName>
        <fullName evidence="7">Cytosolic Fe-S cluster assembly factor Nbp35</fullName>
    </submittedName>
</protein>
<dbReference type="GO" id="GO:0140663">
    <property type="term" value="F:ATP-dependent FeS chaperone activity"/>
    <property type="evidence" value="ECO:0007669"/>
    <property type="project" value="InterPro"/>
</dbReference>
<dbReference type="Gene3D" id="3.40.50.300">
    <property type="entry name" value="P-loop containing nucleotide triphosphate hydrolases"/>
    <property type="match status" value="1"/>
</dbReference>
<dbReference type="GO" id="GO:0046872">
    <property type="term" value="F:metal ion binding"/>
    <property type="evidence" value="ECO:0007669"/>
    <property type="project" value="UniProtKB-KW"/>
</dbReference>
<dbReference type="HOGENOM" id="CLU_024839_0_1_1"/>
<keyword evidence="5" id="KW-0411">Iron-sulfur</keyword>
<dbReference type="Proteomes" id="UP000029725">
    <property type="component" value="Unassembled WGS sequence"/>
</dbReference>
<evidence type="ECO:0000256" key="1">
    <source>
        <dbReference type="ARBA" id="ARBA00022723"/>
    </source>
</evidence>
<dbReference type="SUPFAM" id="SSF52540">
    <property type="entry name" value="P-loop containing nucleoside triphosphate hydrolases"/>
    <property type="match status" value="1"/>
</dbReference>
<dbReference type="CDD" id="cd02037">
    <property type="entry name" value="Mrp_NBP35"/>
    <property type="match status" value="1"/>
</dbReference>
<dbReference type="Pfam" id="PF10609">
    <property type="entry name" value="ParA"/>
    <property type="match status" value="1"/>
</dbReference>
<evidence type="ECO:0000256" key="6">
    <source>
        <dbReference type="SAM" id="MobiDB-lite"/>
    </source>
</evidence>
<dbReference type="AlphaFoldDB" id="A0A098VNH3"/>
<gene>
    <name evidence="7" type="ORF">DI09_68p130</name>
</gene>
<dbReference type="InterPro" id="IPR033756">
    <property type="entry name" value="YlxH/NBP35"/>
</dbReference>
<dbReference type="GO" id="GO:0005524">
    <property type="term" value="F:ATP binding"/>
    <property type="evidence" value="ECO:0007669"/>
    <property type="project" value="UniProtKB-KW"/>
</dbReference>
<dbReference type="InterPro" id="IPR019591">
    <property type="entry name" value="Mrp/NBP35_ATP-bd"/>
</dbReference>
<dbReference type="RefSeq" id="XP_013236932.1">
    <property type="nucleotide sequence ID" value="XM_013381478.1"/>
</dbReference>
<dbReference type="VEuPathDB" id="MicrosporidiaDB:DI09_68p130"/>
<organism evidence="7 8">
    <name type="scientific">Mitosporidium daphniae</name>
    <dbReference type="NCBI Taxonomy" id="1485682"/>
    <lineage>
        <taxon>Eukaryota</taxon>
        <taxon>Fungi</taxon>
        <taxon>Fungi incertae sedis</taxon>
        <taxon>Microsporidia</taxon>
        <taxon>Mitosporidium</taxon>
    </lineage>
</organism>
<dbReference type="GO" id="GO:0005829">
    <property type="term" value="C:cytosol"/>
    <property type="evidence" value="ECO:0007669"/>
    <property type="project" value="TreeGrafter"/>
</dbReference>
<evidence type="ECO:0000313" key="8">
    <source>
        <dbReference type="Proteomes" id="UP000029725"/>
    </source>
</evidence>